<comment type="caution">
    <text evidence="2">The sequence shown here is derived from an EMBL/GenBank/DDBJ whole genome shotgun (WGS) entry which is preliminary data.</text>
</comment>
<evidence type="ECO:0000313" key="3">
    <source>
        <dbReference type="Proteomes" id="UP000256429"/>
    </source>
</evidence>
<dbReference type="AlphaFoldDB" id="A0A3D9RQ40"/>
<dbReference type="EMBL" id="QTTQ01000010">
    <property type="protein sequence ID" value="REE82039.1"/>
    <property type="molecule type" value="Genomic_DNA"/>
</dbReference>
<keyword evidence="1" id="KW-1133">Transmembrane helix</keyword>
<keyword evidence="1" id="KW-0812">Transmembrane</keyword>
<evidence type="ECO:0000313" key="2">
    <source>
        <dbReference type="EMBL" id="REE82039.1"/>
    </source>
</evidence>
<keyword evidence="3" id="KW-1185">Reference proteome</keyword>
<evidence type="ECO:0000256" key="1">
    <source>
        <dbReference type="SAM" id="Phobius"/>
    </source>
</evidence>
<sequence length="137" mass="15777">MKQDKNTEEFAKYILKEASLESPSEKFVSNIMDAIALENSKSKAIIYKPLISKSSWFIMAISLIVLFGILLTVNMESSAIFSKIDISYLNKFSGINIFEKVKISTVFTFSCVLFSVMVLFQLLYIKKYFNKNIYNNY</sequence>
<accession>A0A3D9RQ40</accession>
<reference evidence="2 3" key="1">
    <citation type="submission" date="2018-08" db="EMBL/GenBank/DDBJ databases">
        <title>Genomic Encyclopedia of Type Strains, Phase III (KMG-III): the genomes of soil and plant-associated and newly described type strains.</title>
        <authorList>
            <person name="Whitman W."/>
        </authorList>
    </citation>
    <scope>NUCLEOTIDE SEQUENCE [LARGE SCALE GENOMIC DNA]</scope>
    <source>
        <strain evidence="2 3">325-5</strain>
    </source>
</reference>
<name>A0A3D9RQ40_9FLAO</name>
<dbReference type="OrthoDB" id="1442507at2"/>
<keyword evidence="1" id="KW-0472">Membrane</keyword>
<dbReference type="Proteomes" id="UP000256429">
    <property type="component" value="Unassembled WGS sequence"/>
</dbReference>
<feature type="transmembrane region" description="Helical" evidence="1">
    <location>
        <begin position="56"/>
        <end position="81"/>
    </location>
</feature>
<gene>
    <name evidence="2" type="ORF">BX611_1582</name>
</gene>
<organism evidence="2 3">
    <name type="scientific">Lutibacter oceani</name>
    <dbReference type="NCBI Taxonomy" id="1853311"/>
    <lineage>
        <taxon>Bacteria</taxon>
        <taxon>Pseudomonadati</taxon>
        <taxon>Bacteroidota</taxon>
        <taxon>Flavobacteriia</taxon>
        <taxon>Flavobacteriales</taxon>
        <taxon>Flavobacteriaceae</taxon>
        <taxon>Lutibacter</taxon>
    </lineage>
</organism>
<dbReference type="RefSeq" id="WP_115879855.1">
    <property type="nucleotide sequence ID" value="NZ_QTTQ01000010.1"/>
</dbReference>
<protein>
    <submittedName>
        <fullName evidence="2">Uncharacterized protein</fullName>
    </submittedName>
</protein>
<proteinExistence type="predicted"/>
<feature type="transmembrane region" description="Helical" evidence="1">
    <location>
        <begin position="101"/>
        <end position="125"/>
    </location>
</feature>